<dbReference type="Proteomes" id="UP001364695">
    <property type="component" value="Unassembled WGS sequence"/>
</dbReference>
<dbReference type="EMBL" id="JAWDIE010000009">
    <property type="protein sequence ID" value="MEJ7138282.1"/>
    <property type="molecule type" value="Genomic_DNA"/>
</dbReference>
<evidence type="ECO:0000313" key="1">
    <source>
        <dbReference type="EMBL" id="MEJ7138282.1"/>
    </source>
</evidence>
<protein>
    <submittedName>
        <fullName evidence="1">Uncharacterized protein</fullName>
    </submittedName>
</protein>
<gene>
    <name evidence="1" type="ORF">RV045_07540</name>
</gene>
<organism evidence="1 2">
    <name type="scientific">Amphibiibacter pelophylacis</name>
    <dbReference type="NCBI Taxonomy" id="1799477"/>
    <lineage>
        <taxon>Bacteria</taxon>
        <taxon>Pseudomonadati</taxon>
        <taxon>Pseudomonadota</taxon>
        <taxon>Betaproteobacteria</taxon>
        <taxon>Burkholderiales</taxon>
        <taxon>Sphaerotilaceae</taxon>
        <taxon>Amphibiibacter</taxon>
    </lineage>
</organism>
<sequence length="53" mass="6161">MLMKTAGRKACRFFAFRHEKSAVRVRCGVIFFSWLQVMLTVLPTAIDCRKELP</sequence>
<proteinExistence type="predicted"/>
<keyword evidence="2" id="KW-1185">Reference proteome</keyword>
<name>A0ACC6P2C6_9BURK</name>
<evidence type="ECO:0000313" key="2">
    <source>
        <dbReference type="Proteomes" id="UP001364695"/>
    </source>
</evidence>
<reference evidence="1" key="1">
    <citation type="submission" date="2023-10" db="EMBL/GenBank/DDBJ databases">
        <title>Amphibacter perezi, gen. nov., sp. nov. a novel taxa of the family Comamonadaceae, class Betaproteobacteria isolated from the skin microbiota of Pelophylax perezi from different populations.</title>
        <authorList>
            <person name="Costa S."/>
            <person name="Proenca D.N."/>
            <person name="Lopes I."/>
            <person name="Morais P.V."/>
        </authorList>
    </citation>
    <scope>NUCLEOTIDE SEQUENCE</scope>
    <source>
        <strain evidence="1">SL12-8</strain>
    </source>
</reference>
<accession>A0ACC6P2C6</accession>
<comment type="caution">
    <text evidence="1">The sequence shown here is derived from an EMBL/GenBank/DDBJ whole genome shotgun (WGS) entry which is preliminary data.</text>
</comment>